<evidence type="ECO:0000256" key="1">
    <source>
        <dbReference type="ARBA" id="ARBA00023002"/>
    </source>
</evidence>
<protein>
    <submittedName>
        <fullName evidence="4">Aldo/keto reductase</fullName>
    </submittedName>
</protein>
<evidence type="ECO:0000256" key="2">
    <source>
        <dbReference type="SAM" id="MobiDB-lite"/>
    </source>
</evidence>
<dbReference type="InterPro" id="IPR050523">
    <property type="entry name" value="AKR_Detox_Biosynth"/>
</dbReference>
<keyword evidence="5" id="KW-1185">Reference proteome</keyword>
<dbReference type="GO" id="GO:0005829">
    <property type="term" value="C:cytosol"/>
    <property type="evidence" value="ECO:0007669"/>
    <property type="project" value="TreeGrafter"/>
</dbReference>
<dbReference type="PANTHER" id="PTHR43364">
    <property type="entry name" value="NADH-SPECIFIC METHYLGLYOXAL REDUCTASE-RELATED"/>
    <property type="match status" value="1"/>
</dbReference>
<evidence type="ECO:0000313" key="4">
    <source>
        <dbReference type="EMBL" id="GCD93146.1"/>
    </source>
</evidence>
<dbReference type="OrthoDB" id="9768793at2"/>
<keyword evidence="1" id="KW-0560">Oxidoreductase</keyword>
<dbReference type="AlphaFoldDB" id="A0A401YEU6"/>
<gene>
    <name evidence="4" type="ORF">EHYA_00789</name>
</gene>
<dbReference type="GO" id="GO:0016491">
    <property type="term" value="F:oxidoreductase activity"/>
    <property type="evidence" value="ECO:0007669"/>
    <property type="project" value="UniProtKB-KW"/>
</dbReference>
<proteinExistence type="predicted"/>
<dbReference type="InterPro" id="IPR023210">
    <property type="entry name" value="NADP_OxRdtase_dom"/>
</dbReference>
<feature type="compositionally biased region" description="Basic and acidic residues" evidence="2">
    <location>
        <begin position="333"/>
        <end position="344"/>
    </location>
</feature>
<dbReference type="SUPFAM" id="SSF51430">
    <property type="entry name" value="NAD(P)-linked oxidoreductase"/>
    <property type="match status" value="1"/>
</dbReference>
<comment type="caution">
    <text evidence="4">The sequence shown here is derived from an EMBL/GenBank/DDBJ whole genome shotgun (WGS) entry which is preliminary data.</text>
</comment>
<feature type="domain" description="NADP-dependent oxidoreductase" evidence="3">
    <location>
        <begin position="18"/>
        <end position="312"/>
    </location>
</feature>
<organism evidence="4 5">
    <name type="scientific">Embleya hyalina</name>
    <dbReference type="NCBI Taxonomy" id="516124"/>
    <lineage>
        <taxon>Bacteria</taxon>
        <taxon>Bacillati</taxon>
        <taxon>Actinomycetota</taxon>
        <taxon>Actinomycetes</taxon>
        <taxon>Kitasatosporales</taxon>
        <taxon>Streptomycetaceae</taxon>
        <taxon>Embleya</taxon>
    </lineage>
</organism>
<sequence length="351" mass="38277">MRTRPLGRTGIQVSAYTLGTMMFGPYGNPDPDDCIRIVHRALDAGINVIDTADVYGGGDGEAERIIGKALRGRRDDVVLATKFNGVMGSDPNRRGNSRRWIVSAVEGSLRRLGVDHIDLYQAHHPEPGTDIEETLGALTDLLRAGKIRAIGHSNLPASDIVEAQWVSDRRGLARFRSEQPHYSILNRGIEREILPVCERHGLGVLVWSPLAMGLLAGRLRRGNTETASPGRLHWARRHMTDERKLDAVEALAGVAQQAGLSLPHLALAFVTAHPAVTSAIIGPRTPEQLDDLLAGADTLLDDDVLDRIDEIAPPGTDVGPVDVAYLPPALTRPELRRRTTETRAARRQPPQ</sequence>
<dbReference type="PANTHER" id="PTHR43364:SF4">
    <property type="entry name" value="NAD(P)-LINKED OXIDOREDUCTASE SUPERFAMILY PROTEIN"/>
    <property type="match status" value="1"/>
</dbReference>
<feature type="region of interest" description="Disordered" evidence="2">
    <location>
        <begin position="327"/>
        <end position="351"/>
    </location>
</feature>
<dbReference type="Gene3D" id="3.20.20.100">
    <property type="entry name" value="NADP-dependent oxidoreductase domain"/>
    <property type="match status" value="1"/>
</dbReference>
<reference evidence="4 5" key="1">
    <citation type="submission" date="2018-12" db="EMBL/GenBank/DDBJ databases">
        <title>Draft genome sequence of Embleya hyalina NBRC 13850T.</title>
        <authorList>
            <person name="Komaki H."/>
            <person name="Hosoyama A."/>
            <person name="Kimura A."/>
            <person name="Ichikawa N."/>
            <person name="Tamura T."/>
        </authorList>
    </citation>
    <scope>NUCLEOTIDE SEQUENCE [LARGE SCALE GENOMIC DNA]</scope>
    <source>
        <strain evidence="4 5">NBRC 13850</strain>
    </source>
</reference>
<dbReference type="Proteomes" id="UP000286931">
    <property type="component" value="Unassembled WGS sequence"/>
</dbReference>
<dbReference type="FunFam" id="3.20.20.100:FF:000004">
    <property type="entry name" value="Oxidoreductase, aldo/keto reductase"/>
    <property type="match status" value="1"/>
</dbReference>
<evidence type="ECO:0000313" key="5">
    <source>
        <dbReference type="Proteomes" id="UP000286931"/>
    </source>
</evidence>
<evidence type="ECO:0000259" key="3">
    <source>
        <dbReference type="Pfam" id="PF00248"/>
    </source>
</evidence>
<dbReference type="InterPro" id="IPR036812">
    <property type="entry name" value="NAD(P)_OxRdtase_dom_sf"/>
</dbReference>
<name>A0A401YEU6_9ACTN</name>
<accession>A0A401YEU6</accession>
<dbReference type="InterPro" id="IPR020471">
    <property type="entry name" value="AKR"/>
</dbReference>
<dbReference type="RefSeq" id="WP_126635414.1">
    <property type="nucleotide sequence ID" value="NZ_BIFH01000013.1"/>
</dbReference>
<dbReference type="EMBL" id="BIFH01000013">
    <property type="protein sequence ID" value="GCD93146.1"/>
    <property type="molecule type" value="Genomic_DNA"/>
</dbReference>
<dbReference type="Pfam" id="PF00248">
    <property type="entry name" value="Aldo_ket_red"/>
    <property type="match status" value="1"/>
</dbReference>
<dbReference type="PRINTS" id="PR00069">
    <property type="entry name" value="ALDKETRDTASE"/>
</dbReference>